<protein>
    <submittedName>
        <fullName evidence="2">Uncharacterized protein</fullName>
    </submittedName>
</protein>
<gene>
    <name evidence="2" type="ORF">V5N11_013663</name>
</gene>
<feature type="compositionally biased region" description="Polar residues" evidence="1">
    <location>
        <begin position="107"/>
        <end position="122"/>
    </location>
</feature>
<name>A0ABD0ZTM9_CARAN</name>
<dbReference type="AlphaFoldDB" id="A0ABD0ZTM9"/>
<sequence>MQRCFTLYNVQSHNQYSVNQRREEMMNEGATNVEDEMDQETYGNGMPYSQVPETQENEEVYHVNIDDETRPSNEFAHQHIRHSFSTVDPIEIPGSRVQQRGRGRRSCTSQRSAGNSQVSFGSGSRGSHKKQSFETTLTEKMTGFREFQRQSLSLNPFDKDDYNDFDVAMKIFESMEKDTNFYWACIQAFREDKFWRKYFIERADNTFEDKIQFLEALTGFTRDDERVGKRLSSGKYFGSPGSSIFHSGSPFSGGNTCGQWGHPFQQWGTPPSAQQWGTPPSAQQWGTPPSAQQWGTPPNTQQ</sequence>
<feature type="compositionally biased region" description="Polar residues" evidence="1">
    <location>
        <begin position="266"/>
        <end position="302"/>
    </location>
</feature>
<reference evidence="2 3" key="1">
    <citation type="submission" date="2024-04" db="EMBL/GenBank/DDBJ databases">
        <title>Genome assembly C_amara_ONT_v2.</title>
        <authorList>
            <person name="Yant L."/>
            <person name="Moore C."/>
            <person name="Slenker M."/>
        </authorList>
    </citation>
    <scope>NUCLEOTIDE SEQUENCE [LARGE SCALE GENOMIC DNA]</scope>
    <source>
        <tissue evidence="2">Leaf</tissue>
    </source>
</reference>
<evidence type="ECO:0000313" key="3">
    <source>
        <dbReference type="Proteomes" id="UP001558713"/>
    </source>
</evidence>
<evidence type="ECO:0000313" key="2">
    <source>
        <dbReference type="EMBL" id="KAL1197975.1"/>
    </source>
</evidence>
<comment type="caution">
    <text evidence="2">The sequence shown here is derived from an EMBL/GenBank/DDBJ whole genome shotgun (WGS) entry which is preliminary data.</text>
</comment>
<keyword evidence="3" id="KW-1185">Reference proteome</keyword>
<feature type="region of interest" description="Disordered" evidence="1">
    <location>
        <begin position="257"/>
        <end position="302"/>
    </location>
</feature>
<dbReference type="EMBL" id="JBANAX010000680">
    <property type="protein sequence ID" value="KAL1197975.1"/>
    <property type="molecule type" value="Genomic_DNA"/>
</dbReference>
<proteinExistence type="predicted"/>
<evidence type="ECO:0000256" key="1">
    <source>
        <dbReference type="SAM" id="MobiDB-lite"/>
    </source>
</evidence>
<accession>A0ABD0ZTM9</accession>
<organism evidence="2 3">
    <name type="scientific">Cardamine amara subsp. amara</name>
    <dbReference type="NCBI Taxonomy" id="228776"/>
    <lineage>
        <taxon>Eukaryota</taxon>
        <taxon>Viridiplantae</taxon>
        <taxon>Streptophyta</taxon>
        <taxon>Embryophyta</taxon>
        <taxon>Tracheophyta</taxon>
        <taxon>Spermatophyta</taxon>
        <taxon>Magnoliopsida</taxon>
        <taxon>eudicotyledons</taxon>
        <taxon>Gunneridae</taxon>
        <taxon>Pentapetalae</taxon>
        <taxon>rosids</taxon>
        <taxon>malvids</taxon>
        <taxon>Brassicales</taxon>
        <taxon>Brassicaceae</taxon>
        <taxon>Cardamineae</taxon>
        <taxon>Cardamine</taxon>
    </lineage>
</organism>
<feature type="region of interest" description="Disordered" evidence="1">
    <location>
        <begin position="85"/>
        <end position="133"/>
    </location>
</feature>
<dbReference type="Proteomes" id="UP001558713">
    <property type="component" value="Unassembled WGS sequence"/>
</dbReference>